<dbReference type="EMBL" id="CP139779">
    <property type="protein sequence ID" value="WQB68982.1"/>
    <property type="molecule type" value="Genomic_DNA"/>
</dbReference>
<dbReference type="Proteomes" id="UP001324533">
    <property type="component" value="Chromosome"/>
</dbReference>
<reference evidence="4 5" key="1">
    <citation type="submission" date="2023-06" db="EMBL/GenBank/DDBJ databases">
        <title>Rock-solubilizing bacteria, Microbacterium invictum, promotes re-establishment of vegetation in rocky wasteland by accelerating rock bio-weathering and reshaping soil bacterial community.</title>
        <authorList>
            <person name="Liu C."/>
        </authorList>
    </citation>
    <scope>NUCLEOTIDE SEQUENCE [LARGE SCALE GENOMIC DNA]</scope>
    <source>
        <strain evidence="4 5">X-18</strain>
    </source>
</reference>
<evidence type="ECO:0000313" key="5">
    <source>
        <dbReference type="Proteomes" id="UP001324533"/>
    </source>
</evidence>
<keyword evidence="1" id="KW-0808">Transferase</keyword>
<dbReference type="PANTHER" id="PTHR43877">
    <property type="entry name" value="AMINOALKYLPHOSPHONATE N-ACETYLTRANSFERASE-RELATED-RELATED"/>
    <property type="match status" value="1"/>
</dbReference>
<dbReference type="InterPro" id="IPR016181">
    <property type="entry name" value="Acyl_CoA_acyltransferase"/>
</dbReference>
<dbReference type="InterPro" id="IPR050832">
    <property type="entry name" value="Bact_Acetyltransf"/>
</dbReference>
<gene>
    <name evidence="4" type="ORF">T9R20_09660</name>
</gene>
<dbReference type="Gene3D" id="3.40.630.30">
    <property type="match status" value="1"/>
</dbReference>
<evidence type="ECO:0000256" key="1">
    <source>
        <dbReference type="ARBA" id="ARBA00022679"/>
    </source>
</evidence>
<keyword evidence="5" id="KW-1185">Reference proteome</keyword>
<dbReference type="PANTHER" id="PTHR43877:SF2">
    <property type="entry name" value="AMINOALKYLPHOSPHONATE N-ACETYLTRANSFERASE-RELATED"/>
    <property type="match status" value="1"/>
</dbReference>
<dbReference type="SUPFAM" id="SSF55729">
    <property type="entry name" value="Acyl-CoA N-acyltransferases (Nat)"/>
    <property type="match status" value="1"/>
</dbReference>
<accession>A0ABZ0V5W2</accession>
<dbReference type="RefSeq" id="WP_322409109.1">
    <property type="nucleotide sequence ID" value="NZ_CP139779.1"/>
</dbReference>
<dbReference type="PROSITE" id="PS51186">
    <property type="entry name" value="GNAT"/>
    <property type="match status" value="1"/>
</dbReference>
<name>A0ABZ0V5W2_9MICO</name>
<proteinExistence type="predicted"/>
<feature type="domain" description="N-acetyltransferase" evidence="3">
    <location>
        <begin position="12"/>
        <end position="185"/>
    </location>
</feature>
<evidence type="ECO:0000256" key="2">
    <source>
        <dbReference type="ARBA" id="ARBA00023315"/>
    </source>
</evidence>
<evidence type="ECO:0000259" key="3">
    <source>
        <dbReference type="PROSITE" id="PS51186"/>
    </source>
</evidence>
<protein>
    <submittedName>
        <fullName evidence="4">GNAT family N-acetyltransferase</fullName>
    </submittedName>
</protein>
<sequence>MSAKGRGVTSPAEVRRVRLHEWAEIRDLRMAAVSDPAASMAFLTTLEEERARDEAAWRDRASAAALGEDAAQFVAVEGDSWVGSVSVLLRTSGDRDHLGRTLDAPRADVVGVFIAPAARGAGLLDRLIDAAATWAAGHGADALTLDVHRDNARAQAAYRRIGFVPTGVAFTSVIGPEIEMRKPLERRI</sequence>
<dbReference type="CDD" id="cd04301">
    <property type="entry name" value="NAT_SF"/>
    <property type="match status" value="1"/>
</dbReference>
<organism evidence="4 5">
    <name type="scientific">Microbacterium invictum</name>
    <dbReference type="NCBI Taxonomy" id="515415"/>
    <lineage>
        <taxon>Bacteria</taxon>
        <taxon>Bacillati</taxon>
        <taxon>Actinomycetota</taxon>
        <taxon>Actinomycetes</taxon>
        <taxon>Micrococcales</taxon>
        <taxon>Microbacteriaceae</taxon>
        <taxon>Microbacterium</taxon>
    </lineage>
</organism>
<evidence type="ECO:0000313" key="4">
    <source>
        <dbReference type="EMBL" id="WQB68982.1"/>
    </source>
</evidence>
<dbReference type="InterPro" id="IPR000182">
    <property type="entry name" value="GNAT_dom"/>
</dbReference>
<dbReference type="Pfam" id="PF00583">
    <property type="entry name" value="Acetyltransf_1"/>
    <property type="match status" value="1"/>
</dbReference>
<keyword evidence="2" id="KW-0012">Acyltransferase</keyword>